<evidence type="ECO:0000313" key="2">
    <source>
        <dbReference type="Proteomes" id="UP000828251"/>
    </source>
</evidence>
<keyword evidence="2" id="KW-1185">Reference proteome</keyword>
<gene>
    <name evidence="1" type="ORF">J1N35_045180</name>
</gene>
<protein>
    <recommendedName>
        <fullName evidence="3">DUF4283 domain-containing protein</fullName>
    </recommendedName>
</protein>
<sequence length="212" mass="24065">MEMLRLTKWSYLKDFFIKIEPWLEKLQIKEGVSWIEVSGIPLHCWNYETCKRVAGLWGKLVSVDENFSKAHNYEKIKLLISISQLNFIDEVVNLVVDNAEVESEHVSKGFNMGVEVEADNGLDRAVKDVRAMGLGVVVDASGVSNVGGVKNGSRVGCRNTGTSVPEVLICPEVSNFRGQESEKNRDDFLESNLDLEEELNRMIFRRKKKRKD</sequence>
<evidence type="ECO:0000313" key="1">
    <source>
        <dbReference type="EMBL" id="KAH1033006.1"/>
    </source>
</evidence>
<evidence type="ECO:0008006" key="3">
    <source>
        <dbReference type="Google" id="ProtNLM"/>
    </source>
</evidence>
<accession>A0A9D3ZGR3</accession>
<dbReference type="EMBL" id="JAIQCV010000013">
    <property type="protein sequence ID" value="KAH1033006.1"/>
    <property type="molecule type" value="Genomic_DNA"/>
</dbReference>
<dbReference type="AlphaFoldDB" id="A0A9D3ZGR3"/>
<comment type="caution">
    <text evidence="1">The sequence shown here is derived from an EMBL/GenBank/DDBJ whole genome shotgun (WGS) entry which is preliminary data.</text>
</comment>
<dbReference type="OrthoDB" id="999103at2759"/>
<name>A0A9D3ZGR3_9ROSI</name>
<dbReference type="Proteomes" id="UP000828251">
    <property type="component" value="Unassembled WGS sequence"/>
</dbReference>
<proteinExistence type="predicted"/>
<organism evidence="1 2">
    <name type="scientific">Gossypium stocksii</name>
    <dbReference type="NCBI Taxonomy" id="47602"/>
    <lineage>
        <taxon>Eukaryota</taxon>
        <taxon>Viridiplantae</taxon>
        <taxon>Streptophyta</taxon>
        <taxon>Embryophyta</taxon>
        <taxon>Tracheophyta</taxon>
        <taxon>Spermatophyta</taxon>
        <taxon>Magnoliopsida</taxon>
        <taxon>eudicotyledons</taxon>
        <taxon>Gunneridae</taxon>
        <taxon>Pentapetalae</taxon>
        <taxon>rosids</taxon>
        <taxon>malvids</taxon>
        <taxon>Malvales</taxon>
        <taxon>Malvaceae</taxon>
        <taxon>Malvoideae</taxon>
        <taxon>Gossypium</taxon>
    </lineage>
</organism>
<reference evidence="1 2" key="1">
    <citation type="journal article" date="2021" name="Plant Biotechnol. J.">
        <title>Multi-omics assisted identification of the key and species-specific regulatory components of drought-tolerant mechanisms in Gossypium stocksii.</title>
        <authorList>
            <person name="Yu D."/>
            <person name="Ke L."/>
            <person name="Zhang D."/>
            <person name="Wu Y."/>
            <person name="Sun Y."/>
            <person name="Mei J."/>
            <person name="Sun J."/>
            <person name="Sun Y."/>
        </authorList>
    </citation>
    <scope>NUCLEOTIDE SEQUENCE [LARGE SCALE GENOMIC DNA]</scope>
    <source>
        <strain evidence="2">cv. E1</strain>
        <tissue evidence="1">Leaf</tissue>
    </source>
</reference>